<dbReference type="Proteomes" id="UP001300502">
    <property type="component" value="Unassembled WGS sequence"/>
</dbReference>
<evidence type="ECO:0000313" key="2">
    <source>
        <dbReference type="Proteomes" id="UP001300502"/>
    </source>
</evidence>
<evidence type="ECO:0000313" key="1">
    <source>
        <dbReference type="EMBL" id="KAK4526824.1"/>
    </source>
</evidence>
<dbReference type="EMBL" id="JANCYU010000044">
    <property type="protein sequence ID" value="KAK4526824.1"/>
    <property type="molecule type" value="Genomic_DNA"/>
</dbReference>
<gene>
    <name evidence="1" type="ORF">GAYE_SCF28MG4742</name>
</gene>
<name>A0AAV9IHD2_9RHOD</name>
<dbReference type="SUPFAM" id="SSF54909">
    <property type="entry name" value="Dimeric alpha+beta barrel"/>
    <property type="match status" value="1"/>
</dbReference>
<keyword evidence="2" id="KW-1185">Reference proteome</keyword>
<evidence type="ECO:0008006" key="3">
    <source>
        <dbReference type="Google" id="ProtNLM"/>
    </source>
</evidence>
<proteinExistence type="predicted"/>
<dbReference type="InterPro" id="IPR011008">
    <property type="entry name" value="Dimeric_a/b-barrel"/>
</dbReference>
<sequence>MLFLHNYLSCPCRKHRVDGGLYLGHGIHYHRSVIMSPSKSSTYGRKTPFWRMESPSHNSSKTPNFFGSIFSKLYKLGNELMGKKEGVSTESLHEGYLSSLDFEEQEDDRWILSSRIVCKPQSLQSARQIIRKFVQESRGKEFPKRLVSISCHEDPDNPGVFMLIEVFQTQLAMVEYQKESLYQSFLRQLQPLMEEPLGVHLSKERKGKILSSFYPYGPGGEGGRDDMVYR</sequence>
<comment type="caution">
    <text evidence="1">The sequence shown here is derived from an EMBL/GenBank/DDBJ whole genome shotgun (WGS) entry which is preliminary data.</text>
</comment>
<accession>A0AAV9IHD2</accession>
<dbReference type="AlphaFoldDB" id="A0AAV9IHD2"/>
<protein>
    <recommendedName>
        <fullName evidence="3">ABM domain-containing protein</fullName>
    </recommendedName>
</protein>
<dbReference type="Gene3D" id="3.30.70.100">
    <property type="match status" value="1"/>
</dbReference>
<organism evidence="1 2">
    <name type="scientific">Galdieria yellowstonensis</name>
    <dbReference type="NCBI Taxonomy" id="3028027"/>
    <lineage>
        <taxon>Eukaryota</taxon>
        <taxon>Rhodophyta</taxon>
        <taxon>Bangiophyceae</taxon>
        <taxon>Galdieriales</taxon>
        <taxon>Galdieriaceae</taxon>
        <taxon>Galdieria</taxon>
    </lineage>
</organism>
<reference evidence="1 2" key="1">
    <citation type="submission" date="2022-07" db="EMBL/GenBank/DDBJ databases">
        <title>Genome-wide signatures of adaptation to extreme environments.</title>
        <authorList>
            <person name="Cho C.H."/>
            <person name="Yoon H.S."/>
        </authorList>
    </citation>
    <scope>NUCLEOTIDE SEQUENCE [LARGE SCALE GENOMIC DNA]</scope>
    <source>
        <strain evidence="1 2">108.79 E11</strain>
    </source>
</reference>